<gene>
    <name evidence="1" type="ORF">NM688_g8198</name>
</gene>
<dbReference type="EMBL" id="JANHOG010002128">
    <property type="protein sequence ID" value="KAJ3526907.1"/>
    <property type="molecule type" value="Genomic_DNA"/>
</dbReference>
<accession>A0ACC1RVZ7</accession>
<protein>
    <submittedName>
        <fullName evidence="1">Uncharacterized protein</fullName>
    </submittedName>
</protein>
<reference evidence="1" key="1">
    <citation type="submission" date="2022-07" db="EMBL/GenBank/DDBJ databases">
        <title>Genome Sequence of Phlebia brevispora.</title>
        <authorList>
            <person name="Buettner E."/>
        </authorList>
    </citation>
    <scope>NUCLEOTIDE SEQUENCE</scope>
    <source>
        <strain evidence="1">MPL23</strain>
    </source>
</reference>
<comment type="caution">
    <text evidence="1">The sequence shown here is derived from an EMBL/GenBank/DDBJ whole genome shotgun (WGS) entry which is preliminary data.</text>
</comment>
<evidence type="ECO:0000313" key="2">
    <source>
        <dbReference type="Proteomes" id="UP001148662"/>
    </source>
</evidence>
<name>A0ACC1RVZ7_9APHY</name>
<sequence>MRGLMHDTDDPLTRLLLPPPGESEEEREERLTKEAEAQRVSDLIDESLRAERAALKKQKVMKMLLLGQSESGKTTTLKNMQLTYAPRAWEQEKASWRAVIQLNLVRSINVILDALALRLAATPASSRKSSMSPISPSSGRFMSPPPSPTLEDNPYSSMGSIPSERRNHLLKLRLRLAPLRQVEVDLKARLGDGTNELTELNIGSEPLFASPFDDAPAISSRPSKEVTVRSHQSFKDKERDRKTKNRTSLRQTPTGVDVDRDPVSDVLAGCADDMVTLWEDSVIQDLVDAGALESLGDSAKYFLRRISDIAKRDYTPSDVDVLRARIRTVGVQEYNIAFEIRLERDIWREWAIYDVGGARTQRRAWVPYFSDVQAIVFLAPISVFDERLAEDRKINRLQDSFALWDAITKSPLLQQCILILFMNKCDLLQQKLDRGVLVKTHLPSFADRPNDFTNFTKFQGRAQLQLAQAAVLLAHDVCDRESSFACLSDSQIPLNVRDVPGAGRRRDGENAAVR</sequence>
<organism evidence="1 2">
    <name type="scientific">Phlebia brevispora</name>
    <dbReference type="NCBI Taxonomy" id="194682"/>
    <lineage>
        <taxon>Eukaryota</taxon>
        <taxon>Fungi</taxon>
        <taxon>Dikarya</taxon>
        <taxon>Basidiomycota</taxon>
        <taxon>Agaricomycotina</taxon>
        <taxon>Agaricomycetes</taxon>
        <taxon>Polyporales</taxon>
        <taxon>Meruliaceae</taxon>
        <taxon>Phlebia</taxon>
    </lineage>
</organism>
<dbReference type="Proteomes" id="UP001148662">
    <property type="component" value="Unassembled WGS sequence"/>
</dbReference>
<proteinExistence type="predicted"/>
<keyword evidence="2" id="KW-1185">Reference proteome</keyword>
<evidence type="ECO:0000313" key="1">
    <source>
        <dbReference type="EMBL" id="KAJ3526907.1"/>
    </source>
</evidence>